<keyword evidence="4" id="KW-0238">DNA-binding</keyword>
<feature type="compositionally biased region" description="Basic and acidic residues" evidence="7">
    <location>
        <begin position="164"/>
        <end position="191"/>
    </location>
</feature>
<accession>A0A2R6RH47</accession>
<gene>
    <name evidence="9" type="ORF">CEY00_Acc06953</name>
</gene>
<dbReference type="InterPro" id="IPR001471">
    <property type="entry name" value="AP2/ERF_dom"/>
</dbReference>
<evidence type="ECO:0000256" key="1">
    <source>
        <dbReference type="ARBA" id="ARBA00004123"/>
    </source>
</evidence>
<dbReference type="GO" id="GO:0003677">
    <property type="term" value="F:DNA binding"/>
    <property type="evidence" value="ECO:0007669"/>
    <property type="project" value="UniProtKB-KW"/>
</dbReference>
<evidence type="ECO:0000259" key="8">
    <source>
        <dbReference type="PROSITE" id="PS51032"/>
    </source>
</evidence>
<dbReference type="InterPro" id="IPR044808">
    <property type="entry name" value="ERF_plant"/>
</dbReference>
<proteinExistence type="predicted"/>
<evidence type="ECO:0000256" key="6">
    <source>
        <dbReference type="ARBA" id="ARBA00023242"/>
    </source>
</evidence>
<dbReference type="GO" id="GO:0006952">
    <property type="term" value="P:defense response"/>
    <property type="evidence" value="ECO:0007669"/>
    <property type="project" value="UniProtKB-KW"/>
</dbReference>
<dbReference type="GO" id="GO:0003700">
    <property type="term" value="F:DNA-binding transcription factor activity"/>
    <property type="evidence" value="ECO:0007669"/>
    <property type="project" value="InterPro"/>
</dbReference>
<evidence type="ECO:0000313" key="10">
    <source>
        <dbReference type="Proteomes" id="UP000241394"/>
    </source>
</evidence>
<name>A0A2R6RH47_ACTCC</name>
<keyword evidence="6" id="KW-0539">Nucleus</keyword>
<dbReference type="PRINTS" id="PR00367">
    <property type="entry name" value="ETHRSPELEMNT"/>
</dbReference>
<organism evidence="9 10">
    <name type="scientific">Actinidia chinensis var. chinensis</name>
    <name type="common">Chinese soft-hair kiwi</name>
    <dbReference type="NCBI Taxonomy" id="1590841"/>
    <lineage>
        <taxon>Eukaryota</taxon>
        <taxon>Viridiplantae</taxon>
        <taxon>Streptophyta</taxon>
        <taxon>Embryophyta</taxon>
        <taxon>Tracheophyta</taxon>
        <taxon>Spermatophyta</taxon>
        <taxon>Magnoliopsida</taxon>
        <taxon>eudicotyledons</taxon>
        <taxon>Gunneridae</taxon>
        <taxon>Pentapetalae</taxon>
        <taxon>asterids</taxon>
        <taxon>Ericales</taxon>
        <taxon>Actinidiaceae</taxon>
        <taxon>Actinidia</taxon>
    </lineage>
</organism>
<feature type="region of interest" description="Disordered" evidence="7">
    <location>
        <begin position="211"/>
        <end position="230"/>
    </location>
</feature>
<evidence type="ECO:0000256" key="5">
    <source>
        <dbReference type="ARBA" id="ARBA00023163"/>
    </source>
</evidence>
<reference evidence="10" key="2">
    <citation type="journal article" date="2018" name="BMC Genomics">
        <title>A manually annotated Actinidia chinensis var. chinensis (kiwifruit) genome highlights the challenges associated with draft genomes and gene prediction in plants.</title>
        <authorList>
            <person name="Pilkington S.M."/>
            <person name="Crowhurst R."/>
            <person name="Hilario E."/>
            <person name="Nardozza S."/>
            <person name="Fraser L."/>
            <person name="Peng Y."/>
            <person name="Gunaseelan K."/>
            <person name="Simpson R."/>
            <person name="Tahir J."/>
            <person name="Deroles S.C."/>
            <person name="Templeton K."/>
            <person name="Luo Z."/>
            <person name="Davy M."/>
            <person name="Cheng C."/>
            <person name="McNeilage M."/>
            <person name="Scaglione D."/>
            <person name="Liu Y."/>
            <person name="Zhang Q."/>
            <person name="Datson P."/>
            <person name="De Silva N."/>
            <person name="Gardiner S.E."/>
            <person name="Bassett H."/>
            <person name="Chagne D."/>
            <person name="McCallum J."/>
            <person name="Dzierzon H."/>
            <person name="Deng C."/>
            <person name="Wang Y.Y."/>
            <person name="Barron L."/>
            <person name="Manako K."/>
            <person name="Bowen J."/>
            <person name="Foster T.M."/>
            <person name="Erridge Z.A."/>
            <person name="Tiffin H."/>
            <person name="Waite C.N."/>
            <person name="Davies K.M."/>
            <person name="Grierson E.P."/>
            <person name="Laing W.A."/>
            <person name="Kirk R."/>
            <person name="Chen X."/>
            <person name="Wood M."/>
            <person name="Montefiori M."/>
            <person name="Brummell D.A."/>
            <person name="Schwinn K.E."/>
            <person name="Catanach A."/>
            <person name="Fullerton C."/>
            <person name="Li D."/>
            <person name="Meiyalaghan S."/>
            <person name="Nieuwenhuizen N."/>
            <person name="Read N."/>
            <person name="Prakash R."/>
            <person name="Hunter D."/>
            <person name="Zhang H."/>
            <person name="McKenzie M."/>
            <person name="Knabel M."/>
            <person name="Harris A."/>
            <person name="Allan A.C."/>
            <person name="Gleave A."/>
            <person name="Chen A."/>
            <person name="Janssen B.J."/>
            <person name="Plunkett B."/>
            <person name="Ampomah-Dwamena C."/>
            <person name="Voogd C."/>
            <person name="Leif D."/>
            <person name="Lafferty D."/>
            <person name="Souleyre E.J.F."/>
            <person name="Varkonyi-Gasic E."/>
            <person name="Gambi F."/>
            <person name="Hanley J."/>
            <person name="Yao J.L."/>
            <person name="Cheung J."/>
            <person name="David K.M."/>
            <person name="Warren B."/>
            <person name="Marsh K."/>
            <person name="Snowden K.C."/>
            <person name="Lin-Wang K."/>
            <person name="Brian L."/>
            <person name="Martinez-Sanchez M."/>
            <person name="Wang M."/>
            <person name="Ileperuma N."/>
            <person name="Macnee N."/>
            <person name="Campin R."/>
            <person name="McAtee P."/>
            <person name="Drummond R.S.M."/>
            <person name="Espley R.V."/>
            <person name="Ireland H.S."/>
            <person name="Wu R."/>
            <person name="Atkinson R.G."/>
            <person name="Karunairetnam S."/>
            <person name="Bulley S."/>
            <person name="Chunkath S."/>
            <person name="Hanley Z."/>
            <person name="Storey R."/>
            <person name="Thrimawithana A.H."/>
            <person name="Thomson S."/>
            <person name="David C."/>
            <person name="Testolin R."/>
            <person name="Huang H."/>
            <person name="Hellens R.P."/>
            <person name="Schaffer R.J."/>
        </authorList>
    </citation>
    <scope>NUCLEOTIDE SEQUENCE [LARGE SCALE GENOMIC DNA]</scope>
    <source>
        <strain evidence="10">cv. Red5</strain>
    </source>
</reference>
<feature type="region of interest" description="Disordered" evidence="7">
    <location>
        <begin position="1"/>
        <end position="27"/>
    </location>
</feature>
<reference evidence="9 10" key="1">
    <citation type="submission" date="2017-07" db="EMBL/GenBank/DDBJ databases">
        <title>An improved, manually edited Actinidia chinensis var. chinensis (kiwifruit) genome highlights the challenges associated with draft genomes and gene prediction in plants.</title>
        <authorList>
            <person name="Pilkington S."/>
            <person name="Crowhurst R."/>
            <person name="Hilario E."/>
            <person name="Nardozza S."/>
            <person name="Fraser L."/>
            <person name="Peng Y."/>
            <person name="Gunaseelan K."/>
            <person name="Simpson R."/>
            <person name="Tahir J."/>
            <person name="Deroles S."/>
            <person name="Templeton K."/>
            <person name="Luo Z."/>
            <person name="Davy M."/>
            <person name="Cheng C."/>
            <person name="Mcneilage M."/>
            <person name="Scaglione D."/>
            <person name="Liu Y."/>
            <person name="Zhang Q."/>
            <person name="Datson P."/>
            <person name="De Silva N."/>
            <person name="Gardiner S."/>
            <person name="Bassett H."/>
            <person name="Chagne D."/>
            <person name="Mccallum J."/>
            <person name="Dzierzon H."/>
            <person name="Deng C."/>
            <person name="Wang Y.-Y."/>
            <person name="Barron N."/>
            <person name="Manako K."/>
            <person name="Bowen J."/>
            <person name="Foster T."/>
            <person name="Erridge Z."/>
            <person name="Tiffin H."/>
            <person name="Waite C."/>
            <person name="Davies K."/>
            <person name="Grierson E."/>
            <person name="Laing W."/>
            <person name="Kirk R."/>
            <person name="Chen X."/>
            <person name="Wood M."/>
            <person name="Montefiori M."/>
            <person name="Brummell D."/>
            <person name="Schwinn K."/>
            <person name="Catanach A."/>
            <person name="Fullerton C."/>
            <person name="Li D."/>
            <person name="Meiyalaghan S."/>
            <person name="Nieuwenhuizen N."/>
            <person name="Read N."/>
            <person name="Prakash R."/>
            <person name="Hunter D."/>
            <person name="Zhang H."/>
            <person name="Mckenzie M."/>
            <person name="Knabel M."/>
            <person name="Harris A."/>
            <person name="Allan A."/>
            <person name="Chen A."/>
            <person name="Janssen B."/>
            <person name="Plunkett B."/>
            <person name="Dwamena C."/>
            <person name="Voogd C."/>
            <person name="Leif D."/>
            <person name="Lafferty D."/>
            <person name="Souleyre E."/>
            <person name="Varkonyi-Gasic E."/>
            <person name="Gambi F."/>
            <person name="Hanley J."/>
            <person name="Yao J.-L."/>
            <person name="Cheung J."/>
            <person name="David K."/>
            <person name="Warren B."/>
            <person name="Marsh K."/>
            <person name="Snowden K."/>
            <person name="Lin-Wang K."/>
            <person name="Brian L."/>
            <person name="Martinez-Sanchez M."/>
            <person name="Wang M."/>
            <person name="Ileperuma N."/>
            <person name="Macnee N."/>
            <person name="Campin R."/>
            <person name="Mcatee P."/>
            <person name="Drummond R."/>
            <person name="Espley R."/>
            <person name="Ireland H."/>
            <person name="Wu R."/>
            <person name="Atkinson R."/>
            <person name="Karunairetnam S."/>
            <person name="Bulley S."/>
            <person name="Chunkath S."/>
            <person name="Hanley Z."/>
            <person name="Storey R."/>
            <person name="Thrimawithana A."/>
            <person name="Thomson S."/>
            <person name="David C."/>
            <person name="Testolin R."/>
        </authorList>
    </citation>
    <scope>NUCLEOTIDE SEQUENCE [LARGE SCALE GENOMIC DNA]</scope>
    <source>
        <strain evidence="10">cv. Red5</strain>
        <tissue evidence="9">Young leaf</tissue>
    </source>
</reference>
<dbReference type="OrthoDB" id="642765at2759"/>
<dbReference type="GO" id="GO:0009873">
    <property type="term" value="P:ethylene-activated signaling pathway"/>
    <property type="evidence" value="ECO:0007669"/>
    <property type="project" value="InterPro"/>
</dbReference>
<sequence>MLRQPKRPRHDGASTSQDHQPPRLTPEQEASVIVATLVNVITGATADNPLLPISDADTCQLCRINGCLGCNFFAPTQDNKKGKNGIVKRKKKNYRGVRQRPWGKWAAEIRDPRRAQRVWLGTFDTAEAAARAYDKKAIEFRGARAKLNFPFPEQSTLPNEEQSSEEKRPENMAERESEAAAETGRREEKEFWEVIGEEEIREWMMTLMDFDDNSSDSAATGNGDRHSFLI</sequence>
<protein>
    <submittedName>
        <fullName evidence="9">Ethylene-responsive transcription factor</fullName>
    </submittedName>
</protein>
<keyword evidence="5" id="KW-0804">Transcription</keyword>
<dbReference type="InterPro" id="IPR016177">
    <property type="entry name" value="DNA-bd_dom_sf"/>
</dbReference>
<evidence type="ECO:0000256" key="3">
    <source>
        <dbReference type="ARBA" id="ARBA00023015"/>
    </source>
</evidence>
<comment type="caution">
    <text evidence="9">The sequence shown here is derived from an EMBL/GenBank/DDBJ whole genome shotgun (WGS) entry which is preliminary data.</text>
</comment>
<dbReference type="FunCoup" id="A0A2R6RH47">
    <property type="interactions" value="58"/>
</dbReference>
<dbReference type="CDD" id="cd00018">
    <property type="entry name" value="AP2"/>
    <property type="match status" value="1"/>
</dbReference>
<evidence type="ECO:0000256" key="2">
    <source>
        <dbReference type="ARBA" id="ARBA00022821"/>
    </source>
</evidence>
<evidence type="ECO:0000256" key="4">
    <source>
        <dbReference type="ARBA" id="ARBA00023125"/>
    </source>
</evidence>
<dbReference type="Proteomes" id="UP000241394">
    <property type="component" value="Chromosome LG6"/>
</dbReference>
<dbReference type="STRING" id="1590841.A0A2R6RH47"/>
<keyword evidence="3" id="KW-0805">Transcription regulation</keyword>
<dbReference type="Pfam" id="PF00847">
    <property type="entry name" value="AP2"/>
    <property type="match status" value="1"/>
</dbReference>
<dbReference type="PROSITE" id="PS51032">
    <property type="entry name" value="AP2_ERF"/>
    <property type="match status" value="1"/>
</dbReference>
<dbReference type="Gramene" id="PSS29337">
    <property type="protein sequence ID" value="PSS29337"/>
    <property type="gene ID" value="CEY00_Acc06953"/>
</dbReference>
<dbReference type="PANTHER" id="PTHR31190">
    <property type="entry name" value="DNA-BINDING DOMAIN"/>
    <property type="match status" value="1"/>
</dbReference>
<dbReference type="InParanoid" id="A0A2R6RH47"/>
<dbReference type="GO" id="GO:0005634">
    <property type="term" value="C:nucleus"/>
    <property type="evidence" value="ECO:0007669"/>
    <property type="project" value="UniProtKB-SubCell"/>
</dbReference>
<comment type="subcellular location">
    <subcellularLocation>
        <location evidence="1">Nucleus</location>
    </subcellularLocation>
</comment>
<dbReference type="PANTHER" id="PTHR31190:SF181">
    <property type="entry name" value="OS02G0764700 PROTEIN"/>
    <property type="match status" value="1"/>
</dbReference>
<evidence type="ECO:0000256" key="7">
    <source>
        <dbReference type="SAM" id="MobiDB-lite"/>
    </source>
</evidence>
<feature type="region of interest" description="Disordered" evidence="7">
    <location>
        <begin position="149"/>
        <end position="191"/>
    </location>
</feature>
<keyword evidence="2" id="KW-0611">Plant defense</keyword>
<dbReference type="SMART" id="SM00380">
    <property type="entry name" value="AP2"/>
    <property type="match status" value="1"/>
</dbReference>
<dbReference type="Gene3D" id="3.30.730.10">
    <property type="entry name" value="AP2/ERF domain"/>
    <property type="match status" value="1"/>
</dbReference>
<dbReference type="OMA" id="EWMMTLM"/>
<dbReference type="FunFam" id="3.30.730.10:FF:000001">
    <property type="entry name" value="Ethylene-responsive transcription factor 2"/>
    <property type="match status" value="1"/>
</dbReference>
<dbReference type="InterPro" id="IPR036955">
    <property type="entry name" value="AP2/ERF_dom_sf"/>
</dbReference>
<dbReference type="EMBL" id="NKQK01000006">
    <property type="protein sequence ID" value="PSS29337.1"/>
    <property type="molecule type" value="Genomic_DNA"/>
</dbReference>
<feature type="domain" description="AP2/ERF" evidence="8">
    <location>
        <begin position="93"/>
        <end position="150"/>
    </location>
</feature>
<keyword evidence="10" id="KW-1185">Reference proteome</keyword>
<evidence type="ECO:0000313" key="9">
    <source>
        <dbReference type="EMBL" id="PSS29337.1"/>
    </source>
</evidence>
<dbReference type="SUPFAM" id="SSF54171">
    <property type="entry name" value="DNA-binding domain"/>
    <property type="match status" value="1"/>
</dbReference>
<dbReference type="AlphaFoldDB" id="A0A2R6RH47"/>